<protein>
    <submittedName>
        <fullName evidence="1">Uncharacterized protein</fullName>
    </submittedName>
</protein>
<reference evidence="1 2" key="1">
    <citation type="submission" date="2012-04" db="EMBL/GenBank/DDBJ databases">
        <authorList>
            <person name="Weinstock G."/>
            <person name="Sodergren E."/>
            <person name="Lobos E.A."/>
            <person name="Fulton L."/>
            <person name="Fulton R."/>
            <person name="Courtney L."/>
            <person name="Fronick C."/>
            <person name="O'Laughlin M."/>
            <person name="Godfrey J."/>
            <person name="Wilson R.M."/>
            <person name="Miner T."/>
            <person name="Farmer C."/>
            <person name="Delehaunty K."/>
            <person name="Cordes M."/>
            <person name="Minx P."/>
            <person name="Tomlinson C."/>
            <person name="Chen J."/>
            <person name="Wollam A."/>
            <person name="Pepin K.H."/>
            <person name="Bhonagiri V."/>
            <person name="Zhang X."/>
            <person name="Suruliraj S."/>
            <person name="Warren W."/>
            <person name="Mitreva M."/>
            <person name="Mardis E.R."/>
            <person name="Wilson R.K."/>
        </authorList>
    </citation>
    <scope>NUCLEOTIDE SEQUENCE [LARGE SCALE GENOMIC DNA]</scope>
    <source>
        <strain evidence="1 2">R496</strain>
    </source>
</reference>
<name>A0AAV3GVI6_ENTFC</name>
<evidence type="ECO:0000313" key="2">
    <source>
        <dbReference type="Proteomes" id="UP000006402"/>
    </source>
</evidence>
<dbReference type="Proteomes" id="UP000006402">
    <property type="component" value="Unassembled WGS sequence"/>
</dbReference>
<organism evidence="1 2">
    <name type="scientific">Enterococcus faecium R496</name>
    <dbReference type="NCBI Taxonomy" id="1134836"/>
    <lineage>
        <taxon>Bacteria</taxon>
        <taxon>Bacillati</taxon>
        <taxon>Bacillota</taxon>
        <taxon>Bacilli</taxon>
        <taxon>Lactobacillales</taxon>
        <taxon>Enterococcaceae</taxon>
        <taxon>Enterococcus</taxon>
    </lineage>
</organism>
<gene>
    <name evidence="1" type="ORF">HMPREF1378_01524</name>
</gene>
<dbReference type="EMBL" id="AMAH01000115">
    <property type="protein sequence ID" value="EJX52710.1"/>
    <property type="molecule type" value="Genomic_DNA"/>
</dbReference>
<accession>A0AAV3GVI6</accession>
<sequence>MREPVYFKKWVIFWREILLARARLFYLFFKDFLEPFLGGS</sequence>
<dbReference type="AlphaFoldDB" id="A0AAV3GVI6"/>
<proteinExistence type="predicted"/>
<evidence type="ECO:0000313" key="1">
    <source>
        <dbReference type="EMBL" id="EJX52710.1"/>
    </source>
</evidence>
<comment type="caution">
    <text evidence="1">The sequence shown here is derived from an EMBL/GenBank/DDBJ whole genome shotgun (WGS) entry which is preliminary data.</text>
</comment>